<evidence type="ECO:0000256" key="3">
    <source>
        <dbReference type="ARBA" id="ARBA00022796"/>
    </source>
</evidence>
<dbReference type="PANTHER" id="PTHR12483:SF24">
    <property type="entry name" value="COPPER TRANSPORTER 2-RELATED"/>
    <property type="match status" value="1"/>
</dbReference>
<evidence type="ECO:0000256" key="6">
    <source>
        <dbReference type="RuleBase" id="RU367022"/>
    </source>
</evidence>
<dbReference type="SMR" id="A0A1U8EPV6"/>
<dbReference type="EMBL" id="AYRZ02000001">
    <property type="protein sequence ID" value="PHT95814.1"/>
    <property type="molecule type" value="Genomic_DNA"/>
</dbReference>
<dbReference type="Gramene" id="PHT95814">
    <property type="protein sequence ID" value="PHT95814"/>
    <property type="gene ID" value="T459_03696"/>
</dbReference>
<keyword evidence="3 6" id="KW-0187">Copper transport</keyword>
<keyword evidence="6" id="KW-0813">Transport</keyword>
<evidence type="ECO:0000256" key="4">
    <source>
        <dbReference type="ARBA" id="ARBA00022989"/>
    </source>
</evidence>
<organism evidence="7 8">
    <name type="scientific">Capsicum annuum</name>
    <name type="common">Capsicum pepper</name>
    <dbReference type="NCBI Taxonomy" id="4072"/>
    <lineage>
        <taxon>Eukaryota</taxon>
        <taxon>Viridiplantae</taxon>
        <taxon>Streptophyta</taxon>
        <taxon>Embryophyta</taxon>
        <taxon>Tracheophyta</taxon>
        <taxon>Spermatophyta</taxon>
        <taxon>Magnoliopsida</taxon>
        <taxon>eudicotyledons</taxon>
        <taxon>Gunneridae</taxon>
        <taxon>Pentapetalae</taxon>
        <taxon>asterids</taxon>
        <taxon>lamiids</taxon>
        <taxon>Solanales</taxon>
        <taxon>Solanaceae</taxon>
        <taxon>Solanoideae</taxon>
        <taxon>Capsiceae</taxon>
        <taxon>Capsicum</taxon>
    </lineage>
</organism>
<reference evidence="7 8" key="2">
    <citation type="journal article" date="2017" name="Genome Biol.">
        <title>New reference genome sequences of hot pepper reveal the massive evolution of plant disease-resistance genes by retroduplication.</title>
        <authorList>
            <person name="Kim S."/>
            <person name="Park J."/>
            <person name="Yeom S.I."/>
            <person name="Kim Y.M."/>
            <person name="Seo E."/>
            <person name="Kim K.T."/>
            <person name="Kim M.S."/>
            <person name="Lee J.M."/>
            <person name="Cheong K."/>
            <person name="Shin H.S."/>
            <person name="Kim S.B."/>
            <person name="Han K."/>
            <person name="Lee J."/>
            <person name="Park M."/>
            <person name="Lee H.A."/>
            <person name="Lee H.Y."/>
            <person name="Lee Y."/>
            <person name="Oh S."/>
            <person name="Lee J.H."/>
            <person name="Choi E."/>
            <person name="Choi E."/>
            <person name="Lee S.E."/>
            <person name="Jeon J."/>
            <person name="Kim H."/>
            <person name="Choi G."/>
            <person name="Song H."/>
            <person name="Lee J."/>
            <person name="Lee S.C."/>
            <person name="Kwon J.K."/>
            <person name="Lee H.Y."/>
            <person name="Koo N."/>
            <person name="Hong Y."/>
            <person name="Kim R.W."/>
            <person name="Kang W.H."/>
            <person name="Huh J.H."/>
            <person name="Kang B.C."/>
            <person name="Yang T.J."/>
            <person name="Lee Y.H."/>
            <person name="Bennetzen J.L."/>
            <person name="Choi D."/>
        </authorList>
    </citation>
    <scope>NUCLEOTIDE SEQUENCE [LARGE SCALE GENOMIC DNA]</scope>
    <source>
        <strain evidence="8">cv. CM334</strain>
    </source>
</reference>
<dbReference type="GO" id="GO:0005375">
    <property type="term" value="F:copper ion transmembrane transporter activity"/>
    <property type="evidence" value="ECO:0000318"/>
    <property type="project" value="GO_Central"/>
</dbReference>
<comment type="subcellular location">
    <subcellularLocation>
        <location evidence="6">Membrane</location>
        <topology evidence="6">Multi-pass membrane protein</topology>
    </subcellularLocation>
</comment>
<feature type="transmembrane region" description="Helical" evidence="6">
    <location>
        <begin position="123"/>
        <end position="143"/>
    </location>
</feature>
<comment type="similarity">
    <text evidence="1 6">Belongs to the copper transporter (Ctr) (TC 1.A.56) family. SLC31A subfamily.</text>
</comment>
<dbReference type="Proteomes" id="UP000222542">
    <property type="component" value="Unassembled WGS sequence"/>
</dbReference>
<gene>
    <name evidence="7" type="ORF">T459_03696</name>
</gene>
<dbReference type="PANTHER" id="PTHR12483">
    <property type="entry name" value="SOLUTE CARRIER FAMILY 31 COPPER TRANSPORTERS"/>
    <property type="match status" value="1"/>
</dbReference>
<keyword evidence="6" id="KW-0406">Ion transport</keyword>
<feature type="transmembrane region" description="Helical" evidence="6">
    <location>
        <begin position="59"/>
        <end position="80"/>
    </location>
</feature>
<protein>
    <recommendedName>
        <fullName evidence="6">Copper transport protein</fullName>
    </recommendedName>
</protein>
<dbReference type="STRING" id="4072.A0A1U8EPV6"/>
<name>A0A1U8EPV6_CAPAN</name>
<keyword evidence="4 6" id="KW-1133">Transmembrane helix</keyword>
<keyword evidence="2 6" id="KW-0812">Transmembrane</keyword>
<keyword evidence="8" id="KW-1185">Reference proteome</keyword>
<dbReference type="GO" id="GO:0005886">
    <property type="term" value="C:plasma membrane"/>
    <property type="evidence" value="ECO:0000318"/>
    <property type="project" value="GO_Central"/>
</dbReference>
<keyword evidence="5 6" id="KW-0472">Membrane</keyword>
<evidence type="ECO:0000313" key="7">
    <source>
        <dbReference type="EMBL" id="PHT95814.1"/>
    </source>
</evidence>
<sequence length="163" mass="17664">MNKPSSSHMSGASTMDMSAAPPMPATTNNHGNPMMHMTFFWGKNAEILFSGWPGYNNNIGMYILALFVIFTIGFAIEWLSHTDYISRSENNVTAGLIQTVLYGVRIGCAYLVMLAVMSFNGGIFVAAIVGHTLGFLVFGSKVFKKSTPLMAYAKASELPACNC</sequence>
<proteinExistence type="inferred from homology"/>
<dbReference type="OMA" id="CRWLESH"/>
<dbReference type="Pfam" id="PF04145">
    <property type="entry name" value="Ctr"/>
    <property type="match status" value="1"/>
</dbReference>
<dbReference type="InterPro" id="IPR007274">
    <property type="entry name" value="Cop_transporter"/>
</dbReference>
<accession>A0A1U8EPV6</accession>
<dbReference type="OrthoDB" id="73901at2759"/>
<keyword evidence="6" id="KW-0186">Copper</keyword>
<comment type="caution">
    <text evidence="7">The sequence shown here is derived from an EMBL/GenBank/DDBJ whole genome shotgun (WGS) entry which is preliminary data.</text>
</comment>
<dbReference type="KEGG" id="cann:107849112"/>
<evidence type="ECO:0000256" key="1">
    <source>
        <dbReference type="ARBA" id="ARBA00006921"/>
    </source>
</evidence>
<reference evidence="7 8" key="1">
    <citation type="journal article" date="2014" name="Nat. Genet.">
        <title>Genome sequence of the hot pepper provides insights into the evolution of pungency in Capsicum species.</title>
        <authorList>
            <person name="Kim S."/>
            <person name="Park M."/>
            <person name="Yeom S.I."/>
            <person name="Kim Y.M."/>
            <person name="Lee J.M."/>
            <person name="Lee H.A."/>
            <person name="Seo E."/>
            <person name="Choi J."/>
            <person name="Cheong K."/>
            <person name="Kim K.T."/>
            <person name="Jung K."/>
            <person name="Lee G.W."/>
            <person name="Oh S.K."/>
            <person name="Bae C."/>
            <person name="Kim S.B."/>
            <person name="Lee H.Y."/>
            <person name="Kim S.Y."/>
            <person name="Kim M.S."/>
            <person name="Kang B.C."/>
            <person name="Jo Y.D."/>
            <person name="Yang H.B."/>
            <person name="Jeong H.J."/>
            <person name="Kang W.H."/>
            <person name="Kwon J.K."/>
            <person name="Shin C."/>
            <person name="Lim J.Y."/>
            <person name="Park J.H."/>
            <person name="Huh J.H."/>
            <person name="Kim J.S."/>
            <person name="Kim B.D."/>
            <person name="Cohen O."/>
            <person name="Paran I."/>
            <person name="Suh M.C."/>
            <person name="Lee S.B."/>
            <person name="Kim Y.K."/>
            <person name="Shin Y."/>
            <person name="Noh S.J."/>
            <person name="Park J."/>
            <person name="Seo Y.S."/>
            <person name="Kwon S.Y."/>
            <person name="Kim H.A."/>
            <person name="Park J.M."/>
            <person name="Kim H.J."/>
            <person name="Choi S.B."/>
            <person name="Bosland P.W."/>
            <person name="Reeves G."/>
            <person name="Jo S.H."/>
            <person name="Lee B.W."/>
            <person name="Cho H.T."/>
            <person name="Choi H.S."/>
            <person name="Lee M.S."/>
            <person name="Yu Y."/>
            <person name="Do Choi Y."/>
            <person name="Park B.S."/>
            <person name="van Deynze A."/>
            <person name="Ashrafi H."/>
            <person name="Hill T."/>
            <person name="Kim W.T."/>
            <person name="Pai H.S."/>
            <person name="Ahn H.K."/>
            <person name="Yeam I."/>
            <person name="Giovannoni J.J."/>
            <person name="Rose J.K."/>
            <person name="Sorensen I."/>
            <person name="Lee S.J."/>
            <person name="Kim R.W."/>
            <person name="Choi I.Y."/>
            <person name="Choi B.S."/>
            <person name="Lim J.S."/>
            <person name="Lee Y.H."/>
            <person name="Choi D."/>
        </authorList>
    </citation>
    <scope>NUCLEOTIDE SEQUENCE [LARGE SCALE GENOMIC DNA]</scope>
    <source>
        <strain evidence="8">cv. CM334</strain>
    </source>
</reference>
<evidence type="ECO:0000256" key="2">
    <source>
        <dbReference type="ARBA" id="ARBA00022692"/>
    </source>
</evidence>
<feature type="transmembrane region" description="Helical" evidence="6">
    <location>
        <begin position="92"/>
        <end position="117"/>
    </location>
</feature>
<evidence type="ECO:0000256" key="5">
    <source>
        <dbReference type="ARBA" id="ARBA00023136"/>
    </source>
</evidence>
<dbReference type="AlphaFoldDB" id="A0A1U8EPV6"/>
<evidence type="ECO:0000313" key="8">
    <source>
        <dbReference type="Proteomes" id="UP000222542"/>
    </source>
</evidence>